<keyword evidence="12 15" id="KW-1015">Disulfide bond</keyword>
<name>A0A7C8VG13_ORBOL</name>
<dbReference type="PROSITE" id="PS52012">
    <property type="entry name" value="CFEM"/>
    <property type="match status" value="1"/>
</dbReference>
<evidence type="ECO:0000256" key="5">
    <source>
        <dbReference type="ARBA" id="ARBA00022525"/>
    </source>
</evidence>
<evidence type="ECO:0000256" key="12">
    <source>
        <dbReference type="ARBA" id="ARBA00023157"/>
    </source>
</evidence>
<keyword evidence="17" id="KW-0812">Transmembrane</keyword>
<dbReference type="Pfam" id="PF05730">
    <property type="entry name" value="CFEM"/>
    <property type="match status" value="1"/>
</dbReference>
<evidence type="ECO:0000256" key="18">
    <source>
        <dbReference type="SAM" id="SignalP"/>
    </source>
</evidence>
<dbReference type="EMBL" id="JAABOJ010000001">
    <property type="protein sequence ID" value="KAF3290986.1"/>
    <property type="molecule type" value="Genomic_DNA"/>
</dbReference>
<feature type="disulfide bond" evidence="15">
    <location>
        <begin position="32"/>
        <end position="72"/>
    </location>
</feature>
<evidence type="ECO:0000256" key="9">
    <source>
        <dbReference type="ARBA" id="ARBA00022729"/>
    </source>
</evidence>
<dbReference type="GO" id="GO:0005576">
    <property type="term" value="C:extracellular region"/>
    <property type="evidence" value="ECO:0007669"/>
    <property type="project" value="UniProtKB-SubCell"/>
</dbReference>
<sequence length="239" mass="24597">MYTPTTLWRFLTSCIFLLVAPAIAQLDQLPQCAITCSIPTLQDTGCEATDFTCICQSNKFIGNLVPCIQETCTESESEQTIQAAQALCASAGVTLSIPPTATARGTSISSRTTPASVTSTTSSPEVSTPITTSNSEPPTTQTTPRTTMTTIERGATGQLSPSSISNSGSSLSTGAIAGIAVGVGALVVALIVCSYVIYRLKSQKKTVPVATSNGSTTDQLGGIGPDNDLPGQLVKGGRR</sequence>
<dbReference type="PANTHER" id="PTHR37928:SF2">
    <property type="entry name" value="GPI ANCHORED CFEM DOMAIN PROTEIN (AFU_ORTHOLOGUE AFUA_6G10580)"/>
    <property type="match status" value="1"/>
</dbReference>
<feature type="domain" description="CFEM" evidence="19">
    <location>
        <begin position="3"/>
        <end position="118"/>
    </location>
</feature>
<evidence type="ECO:0000256" key="15">
    <source>
        <dbReference type="PROSITE-ProRule" id="PRU01356"/>
    </source>
</evidence>
<dbReference type="InterPro" id="IPR008427">
    <property type="entry name" value="Extracellular_membr_CFEM_dom"/>
</dbReference>
<evidence type="ECO:0000256" key="17">
    <source>
        <dbReference type="SAM" id="Phobius"/>
    </source>
</evidence>
<feature type="region of interest" description="Disordered" evidence="16">
    <location>
        <begin position="206"/>
        <end position="239"/>
    </location>
</feature>
<evidence type="ECO:0000259" key="19">
    <source>
        <dbReference type="PROSITE" id="PS52012"/>
    </source>
</evidence>
<keyword evidence="13" id="KW-0325">Glycoprotein</keyword>
<feature type="region of interest" description="Disordered" evidence="16">
    <location>
        <begin position="102"/>
        <end position="167"/>
    </location>
</feature>
<accession>A0A7C8VG13</accession>
<evidence type="ECO:0000256" key="14">
    <source>
        <dbReference type="ARBA" id="ARBA00023288"/>
    </source>
</evidence>
<dbReference type="GO" id="GO:0046872">
    <property type="term" value="F:metal ion binding"/>
    <property type="evidence" value="ECO:0007669"/>
    <property type="project" value="UniProtKB-UniRule"/>
</dbReference>
<dbReference type="InterPro" id="IPR051735">
    <property type="entry name" value="CFEM_domain"/>
</dbReference>
<dbReference type="Proteomes" id="UP000474640">
    <property type="component" value="Unassembled WGS sequence"/>
</dbReference>
<feature type="binding site" description="axial binding residue" evidence="15">
    <location>
        <position position="50"/>
    </location>
    <ligand>
        <name>heme</name>
        <dbReference type="ChEBI" id="CHEBI:30413"/>
    </ligand>
    <ligandPart>
        <name>Fe</name>
        <dbReference type="ChEBI" id="CHEBI:18248"/>
    </ligandPart>
</feature>
<feature type="disulfide bond" evidence="15">
    <location>
        <begin position="36"/>
        <end position="67"/>
    </location>
</feature>
<keyword evidence="7" id="KW-0336">GPI-anchor</keyword>
<dbReference type="OrthoDB" id="3065412at2759"/>
<comment type="caution">
    <text evidence="20">The sequence shown here is derived from an EMBL/GenBank/DDBJ whole genome shotgun (WGS) entry which is preliminary data.</text>
</comment>
<proteinExistence type="inferred from homology"/>
<evidence type="ECO:0000313" key="20">
    <source>
        <dbReference type="EMBL" id="KAF3290986.1"/>
    </source>
</evidence>
<evidence type="ECO:0000256" key="10">
    <source>
        <dbReference type="ARBA" id="ARBA00023004"/>
    </source>
</evidence>
<evidence type="ECO:0000256" key="7">
    <source>
        <dbReference type="ARBA" id="ARBA00022622"/>
    </source>
</evidence>
<keyword evidence="11 17" id="KW-0472">Membrane</keyword>
<feature type="chain" id="PRO_5028898332" description="CFEM domain-containing protein" evidence="18">
    <location>
        <begin position="25"/>
        <end position="239"/>
    </location>
</feature>
<keyword evidence="5" id="KW-0964">Secreted</keyword>
<keyword evidence="9 18" id="KW-0732">Signal</keyword>
<keyword evidence="4" id="KW-1003">Cell membrane</keyword>
<keyword evidence="10 15" id="KW-0408">Iron</keyword>
<feature type="disulfide bond" evidence="15">
    <location>
        <begin position="46"/>
        <end position="53"/>
    </location>
</feature>
<dbReference type="SMART" id="SM00747">
    <property type="entry name" value="CFEM"/>
    <property type="match status" value="1"/>
</dbReference>
<protein>
    <recommendedName>
        <fullName evidence="19">CFEM domain-containing protein</fullName>
    </recommendedName>
</protein>
<dbReference type="GO" id="GO:0005886">
    <property type="term" value="C:plasma membrane"/>
    <property type="evidence" value="ECO:0007669"/>
    <property type="project" value="UniProtKB-SubCell"/>
</dbReference>
<feature type="disulfide bond" evidence="15">
    <location>
        <begin position="55"/>
        <end position="88"/>
    </location>
</feature>
<evidence type="ECO:0000256" key="1">
    <source>
        <dbReference type="ARBA" id="ARBA00004609"/>
    </source>
</evidence>
<evidence type="ECO:0000256" key="6">
    <source>
        <dbReference type="ARBA" id="ARBA00022617"/>
    </source>
</evidence>
<dbReference type="AlphaFoldDB" id="A0A7C8VG13"/>
<evidence type="ECO:0000256" key="16">
    <source>
        <dbReference type="SAM" id="MobiDB-lite"/>
    </source>
</evidence>
<keyword evidence="6 15" id="KW-0349">Heme</keyword>
<feature type="compositionally biased region" description="Low complexity" evidence="16">
    <location>
        <begin position="109"/>
        <end position="150"/>
    </location>
</feature>
<evidence type="ECO:0000256" key="11">
    <source>
        <dbReference type="ARBA" id="ARBA00023136"/>
    </source>
</evidence>
<organism evidence="20 21">
    <name type="scientific">Orbilia oligospora</name>
    <name type="common">Nematode-trapping fungus</name>
    <name type="synonym">Arthrobotrys oligospora</name>
    <dbReference type="NCBI Taxonomy" id="2813651"/>
    <lineage>
        <taxon>Eukaryota</taxon>
        <taxon>Fungi</taxon>
        <taxon>Dikarya</taxon>
        <taxon>Ascomycota</taxon>
        <taxon>Pezizomycotina</taxon>
        <taxon>Orbiliomycetes</taxon>
        <taxon>Orbiliales</taxon>
        <taxon>Orbiliaceae</taxon>
        <taxon>Orbilia</taxon>
    </lineage>
</organism>
<gene>
    <name evidence="20" type="ORF">TWF970_000242</name>
</gene>
<evidence type="ECO:0000256" key="13">
    <source>
        <dbReference type="ARBA" id="ARBA00023180"/>
    </source>
</evidence>
<keyword evidence="8 15" id="KW-0479">Metal-binding</keyword>
<keyword evidence="17" id="KW-1133">Transmembrane helix</keyword>
<evidence type="ECO:0000256" key="4">
    <source>
        <dbReference type="ARBA" id="ARBA00022475"/>
    </source>
</evidence>
<evidence type="ECO:0000313" key="21">
    <source>
        <dbReference type="Proteomes" id="UP000474640"/>
    </source>
</evidence>
<comment type="similarity">
    <text evidence="3">Belongs to the RBT5 family.</text>
</comment>
<feature type="signal peptide" evidence="18">
    <location>
        <begin position="1"/>
        <end position="24"/>
    </location>
</feature>
<feature type="transmembrane region" description="Helical" evidence="17">
    <location>
        <begin position="175"/>
        <end position="198"/>
    </location>
</feature>
<keyword evidence="14" id="KW-0449">Lipoprotein</keyword>
<evidence type="ECO:0000256" key="3">
    <source>
        <dbReference type="ARBA" id="ARBA00010031"/>
    </source>
</evidence>
<dbReference type="GO" id="GO:0098552">
    <property type="term" value="C:side of membrane"/>
    <property type="evidence" value="ECO:0007669"/>
    <property type="project" value="UniProtKB-KW"/>
</dbReference>
<comment type="subcellular location">
    <subcellularLocation>
        <location evidence="1">Cell membrane</location>
        <topology evidence="1">Lipid-anchor</topology>
        <topology evidence="1">GPI-anchor</topology>
    </subcellularLocation>
    <subcellularLocation>
        <location evidence="2">Secreted</location>
    </subcellularLocation>
</comment>
<dbReference type="PANTHER" id="PTHR37928">
    <property type="entry name" value="CFEM DOMAIN PROTEIN (AFU_ORTHOLOGUE AFUA_6G14090)"/>
    <property type="match status" value="1"/>
</dbReference>
<evidence type="ECO:0000256" key="8">
    <source>
        <dbReference type="ARBA" id="ARBA00022723"/>
    </source>
</evidence>
<feature type="compositionally biased region" description="Polar residues" evidence="16">
    <location>
        <begin position="209"/>
        <end position="219"/>
    </location>
</feature>
<reference evidence="20 21" key="1">
    <citation type="submission" date="2020-01" db="EMBL/GenBank/DDBJ databases">
        <authorList>
            <person name="Palmer J.M."/>
        </authorList>
    </citation>
    <scope>NUCLEOTIDE SEQUENCE [LARGE SCALE GENOMIC DNA]</scope>
    <source>
        <strain evidence="20 21">TWF970</strain>
    </source>
</reference>
<evidence type="ECO:0000256" key="2">
    <source>
        <dbReference type="ARBA" id="ARBA00004613"/>
    </source>
</evidence>